<comment type="caution">
    <text evidence="1">The sequence shown here is derived from an EMBL/GenBank/DDBJ whole genome shotgun (WGS) entry which is preliminary data.</text>
</comment>
<dbReference type="AlphaFoldDB" id="B4CV20"/>
<reference evidence="1 2" key="1">
    <citation type="journal article" date="2011" name="J. Bacteriol.">
        <title>Genome sequence of Chthoniobacter flavus Ellin428, an aerobic heterotrophic soil bacterium.</title>
        <authorList>
            <person name="Kant R."/>
            <person name="van Passel M.W."/>
            <person name="Palva A."/>
            <person name="Lucas S."/>
            <person name="Lapidus A."/>
            <person name="Glavina Del Rio T."/>
            <person name="Dalin E."/>
            <person name="Tice H."/>
            <person name="Bruce D."/>
            <person name="Goodwin L."/>
            <person name="Pitluck S."/>
            <person name="Larimer F.W."/>
            <person name="Land M.L."/>
            <person name="Hauser L."/>
            <person name="Sangwan P."/>
            <person name="de Vos W.M."/>
            <person name="Janssen P.H."/>
            <person name="Smidt H."/>
        </authorList>
    </citation>
    <scope>NUCLEOTIDE SEQUENCE [LARGE SCALE GENOMIC DNA]</scope>
    <source>
        <strain evidence="1 2">Ellin428</strain>
    </source>
</reference>
<evidence type="ECO:0000313" key="1">
    <source>
        <dbReference type="EMBL" id="EDY22408.1"/>
    </source>
</evidence>
<dbReference type="eggNOG" id="ENOG5032ZAW">
    <property type="taxonomic scope" value="Bacteria"/>
</dbReference>
<proteinExistence type="predicted"/>
<dbReference type="NCBIfam" id="TIGR04256">
    <property type="entry name" value="GxxExxY"/>
    <property type="match status" value="1"/>
</dbReference>
<keyword evidence="2" id="KW-1185">Reference proteome</keyword>
<gene>
    <name evidence="1" type="ORF">CfE428DRAFT_0533</name>
</gene>
<dbReference type="InParanoid" id="B4CV20"/>
<dbReference type="STRING" id="497964.CfE428DRAFT_0533"/>
<name>B4CV20_9BACT</name>
<accession>B4CV20</accession>
<sequence length="148" mass="17156">MSETENILFKEESYRILGACFAVYNDKGCGFLEQVFHECLEIEFEAEGIPFRSKPPMTLTYRGRTLTQTFQLDFICFERVLLEIKAVSNLVDEHRAQVINYLAASGYDLALLVNFGHYPKVQYERFIRGEKLKAAAQRVPTIKEEIYL</sequence>
<evidence type="ECO:0000313" key="2">
    <source>
        <dbReference type="Proteomes" id="UP000005824"/>
    </source>
</evidence>
<protein>
    <recommendedName>
        <fullName evidence="3">GxxExxY protein</fullName>
    </recommendedName>
</protein>
<dbReference type="InterPro" id="IPR026350">
    <property type="entry name" value="GxxExxY"/>
</dbReference>
<dbReference type="Proteomes" id="UP000005824">
    <property type="component" value="Unassembled WGS sequence"/>
</dbReference>
<dbReference type="EMBL" id="ABVL01000001">
    <property type="protein sequence ID" value="EDY22408.1"/>
    <property type="molecule type" value="Genomic_DNA"/>
</dbReference>
<evidence type="ECO:0008006" key="3">
    <source>
        <dbReference type="Google" id="ProtNLM"/>
    </source>
</evidence>
<organism evidence="1 2">
    <name type="scientific">Chthoniobacter flavus Ellin428</name>
    <dbReference type="NCBI Taxonomy" id="497964"/>
    <lineage>
        <taxon>Bacteria</taxon>
        <taxon>Pseudomonadati</taxon>
        <taxon>Verrucomicrobiota</taxon>
        <taxon>Spartobacteria</taxon>
        <taxon>Chthoniobacterales</taxon>
        <taxon>Chthoniobacteraceae</taxon>
        <taxon>Chthoniobacter</taxon>
    </lineage>
</organism>
<dbReference type="RefSeq" id="WP_006977860.1">
    <property type="nucleotide sequence ID" value="NZ_ABVL01000001.1"/>
</dbReference>
<dbReference type="Pfam" id="PF13366">
    <property type="entry name" value="PDDEXK_3"/>
    <property type="match status" value="1"/>
</dbReference>